<reference evidence="4" key="1">
    <citation type="journal article" date="2015" name="Proc. Natl. Acad. Sci. U.S.A.">
        <title>Genome sequencing of adzuki bean (Vigna angularis) provides insight into high starch and low fat accumulation and domestication.</title>
        <authorList>
            <person name="Yang K."/>
            <person name="Tian Z."/>
            <person name="Chen C."/>
            <person name="Luo L."/>
            <person name="Zhao B."/>
            <person name="Wang Z."/>
            <person name="Yu L."/>
            <person name="Li Y."/>
            <person name="Sun Y."/>
            <person name="Li W."/>
            <person name="Chen Y."/>
            <person name="Li Y."/>
            <person name="Zhang Y."/>
            <person name="Ai D."/>
            <person name="Zhao J."/>
            <person name="Shang C."/>
            <person name="Ma Y."/>
            <person name="Wu B."/>
            <person name="Wang M."/>
            <person name="Gao L."/>
            <person name="Sun D."/>
            <person name="Zhang P."/>
            <person name="Guo F."/>
            <person name="Wang W."/>
            <person name="Li Y."/>
            <person name="Wang J."/>
            <person name="Varshney R.K."/>
            <person name="Wang J."/>
            <person name="Ling H.Q."/>
            <person name="Wan P."/>
        </authorList>
    </citation>
    <scope>NUCLEOTIDE SEQUENCE</scope>
    <source>
        <strain evidence="4">cv. Jingnong 6</strain>
    </source>
</reference>
<evidence type="ECO:0000313" key="4">
    <source>
        <dbReference type="Proteomes" id="UP000053144"/>
    </source>
</evidence>
<dbReference type="AlphaFoldDB" id="A0A0L9U0L2"/>
<protein>
    <submittedName>
        <fullName evidence="3">Uncharacterized protein</fullName>
    </submittedName>
</protein>
<feature type="compositionally biased region" description="Basic and acidic residues" evidence="1">
    <location>
        <begin position="1"/>
        <end position="14"/>
    </location>
</feature>
<feature type="region of interest" description="Disordered" evidence="1">
    <location>
        <begin position="1"/>
        <end position="27"/>
    </location>
</feature>
<name>A0A0L9U0L2_PHAAN</name>
<dbReference type="EMBL" id="CM003372">
    <property type="protein sequence ID" value="KOM36330.1"/>
    <property type="molecule type" value="Genomic_DNA"/>
</dbReference>
<evidence type="ECO:0000313" key="2">
    <source>
        <dbReference type="EMBL" id="KAG2401188.1"/>
    </source>
</evidence>
<dbReference type="Proteomes" id="UP000743370">
    <property type="component" value="Unassembled WGS sequence"/>
</dbReference>
<evidence type="ECO:0000313" key="3">
    <source>
        <dbReference type="EMBL" id="KOM36330.1"/>
    </source>
</evidence>
<dbReference type="PANTHER" id="PTHR34539:SF19">
    <property type="entry name" value="T6J4.11 PROTEIN"/>
    <property type="match status" value="1"/>
</dbReference>
<reference evidence="2 5" key="3">
    <citation type="submission" date="2020-05" db="EMBL/GenBank/DDBJ databases">
        <title>Vigna angularis (adzuki bean) Var. LongXiaoDou No. 4 denovo assembly.</title>
        <authorList>
            <person name="Xiang H."/>
        </authorList>
    </citation>
    <scope>NUCLEOTIDE SEQUENCE [LARGE SCALE GENOMIC DNA]</scope>
    <source>
        <tissue evidence="2">Leaf</tissue>
    </source>
</reference>
<feature type="region of interest" description="Disordered" evidence="1">
    <location>
        <begin position="81"/>
        <end position="103"/>
    </location>
</feature>
<dbReference type="OrthoDB" id="781489at2759"/>
<dbReference type="EMBL" id="JABFOF010000003">
    <property type="protein sequence ID" value="KAG2401188.1"/>
    <property type="molecule type" value="Genomic_DNA"/>
</dbReference>
<dbReference type="PANTHER" id="PTHR34539">
    <property type="entry name" value="T6J4.11 PROTEIN"/>
    <property type="match status" value="1"/>
</dbReference>
<sequence>MGDSDSGCKKRVRDDSDDSVLESPETKRLRDDLLEFFDDADDAPSTQDLDSVMKSLQEEISGVTSGSGESQAQIGYLLEASDDELGLPPAGSSSVPENKNEENELIRVASDSSGIGELWEFEDHISRYDSFDLGMGFGYECDTATEYAAFEKLFDHSDVYYDSAEFCDTWRHETLPTQ</sequence>
<reference evidence="3" key="2">
    <citation type="submission" date="2015-02" db="EMBL/GenBank/DDBJ databases">
        <authorList>
            <person name="Chooi Y.-H."/>
        </authorList>
    </citation>
    <scope>NUCLEOTIDE SEQUENCE</scope>
    <source>
        <tissue evidence="3">Seedling</tissue>
    </source>
</reference>
<evidence type="ECO:0000256" key="1">
    <source>
        <dbReference type="SAM" id="MobiDB-lite"/>
    </source>
</evidence>
<dbReference type="Proteomes" id="UP000053144">
    <property type="component" value="Chromosome 2"/>
</dbReference>
<gene>
    <name evidence="2" type="ORF">HKW66_Vig0197760</name>
    <name evidence="3" type="ORF">LR48_Vigan02g248000</name>
</gene>
<organism evidence="3 4">
    <name type="scientific">Phaseolus angularis</name>
    <name type="common">Azuki bean</name>
    <name type="synonym">Vigna angularis</name>
    <dbReference type="NCBI Taxonomy" id="3914"/>
    <lineage>
        <taxon>Eukaryota</taxon>
        <taxon>Viridiplantae</taxon>
        <taxon>Streptophyta</taxon>
        <taxon>Embryophyta</taxon>
        <taxon>Tracheophyta</taxon>
        <taxon>Spermatophyta</taxon>
        <taxon>Magnoliopsida</taxon>
        <taxon>eudicotyledons</taxon>
        <taxon>Gunneridae</taxon>
        <taxon>Pentapetalae</taxon>
        <taxon>rosids</taxon>
        <taxon>fabids</taxon>
        <taxon>Fabales</taxon>
        <taxon>Fabaceae</taxon>
        <taxon>Papilionoideae</taxon>
        <taxon>50 kb inversion clade</taxon>
        <taxon>NPAAA clade</taxon>
        <taxon>indigoferoid/millettioid clade</taxon>
        <taxon>Phaseoleae</taxon>
        <taxon>Vigna</taxon>
    </lineage>
</organism>
<proteinExistence type="predicted"/>
<dbReference type="Gramene" id="KOM36330">
    <property type="protein sequence ID" value="KOM36330"/>
    <property type="gene ID" value="LR48_Vigan02g248000"/>
</dbReference>
<dbReference type="OMA" id="TWRHETL"/>
<dbReference type="STRING" id="3914.A0A0L9U0L2"/>
<dbReference type="KEGG" id="var:108325305"/>
<accession>A0A0L9U0L2</accession>
<evidence type="ECO:0000313" key="5">
    <source>
        <dbReference type="Proteomes" id="UP000743370"/>
    </source>
</evidence>